<dbReference type="RefSeq" id="WP_106161318.1">
    <property type="nucleotide sequence ID" value="NZ_PVTT01000002.1"/>
</dbReference>
<evidence type="ECO:0000313" key="3">
    <source>
        <dbReference type="Proteomes" id="UP000238801"/>
    </source>
</evidence>
<dbReference type="InterPro" id="IPR006342">
    <property type="entry name" value="FkbM_mtfrase"/>
</dbReference>
<organism evidence="2 3">
    <name type="scientific">Hasllibacter halocynthiae</name>
    <dbReference type="NCBI Taxonomy" id="595589"/>
    <lineage>
        <taxon>Bacteria</taxon>
        <taxon>Pseudomonadati</taxon>
        <taxon>Pseudomonadota</taxon>
        <taxon>Alphaproteobacteria</taxon>
        <taxon>Rhodobacterales</taxon>
        <taxon>Roseobacteraceae</taxon>
        <taxon>Hasllibacter</taxon>
    </lineage>
</organism>
<accession>A0A2T0X480</accession>
<keyword evidence="2" id="KW-0489">Methyltransferase</keyword>
<name>A0A2T0X480_9RHOB</name>
<dbReference type="AlphaFoldDB" id="A0A2T0X480"/>
<evidence type="ECO:0000259" key="1">
    <source>
        <dbReference type="Pfam" id="PF05050"/>
    </source>
</evidence>
<dbReference type="InterPro" id="IPR029063">
    <property type="entry name" value="SAM-dependent_MTases_sf"/>
</dbReference>
<dbReference type="Pfam" id="PF05050">
    <property type="entry name" value="Methyltransf_21"/>
    <property type="match status" value="1"/>
</dbReference>
<protein>
    <submittedName>
        <fullName evidence="2">FkbM family methyltransferase</fullName>
    </submittedName>
</protein>
<dbReference type="EMBL" id="PVTT01000002">
    <property type="protein sequence ID" value="PRY93751.1"/>
    <property type="molecule type" value="Genomic_DNA"/>
</dbReference>
<dbReference type="CDD" id="cd02440">
    <property type="entry name" value="AdoMet_MTases"/>
    <property type="match status" value="1"/>
</dbReference>
<dbReference type="Gene3D" id="3.40.50.150">
    <property type="entry name" value="Vaccinia Virus protein VP39"/>
    <property type="match status" value="1"/>
</dbReference>
<dbReference type="OrthoDB" id="456767at2"/>
<keyword evidence="2" id="KW-0808">Transferase</keyword>
<proteinExistence type="predicted"/>
<dbReference type="NCBIfam" id="TIGR01444">
    <property type="entry name" value="fkbM_fam"/>
    <property type="match status" value="1"/>
</dbReference>
<dbReference type="GO" id="GO:0032259">
    <property type="term" value="P:methylation"/>
    <property type="evidence" value="ECO:0007669"/>
    <property type="project" value="UniProtKB-KW"/>
</dbReference>
<reference evidence="2 3" key="1">
    <citation type="submission" date="2018-03" db="EMBL/GenBank/DDBJ databases">
        <title>Genomic Encyclopedia of Archaeal and Bacterial Type Strains, Phase II (KMG-II): from individual species to whole genera.</title>
        <authorList>
            <person name="Goeker M."/>
        </authorList>
    </citation>
    <scope>NUCLEOTIDE SEQUENCE [LARGE SCALE GENOMIC DNA]</scope>
    <source>
        <strain evidence="2 3">DSM 29318</strain>
    </source>
</reference>
<sequence>MTDLDDPIRTVHGLVVPRSRFLNDRRAERIAAGRYEGQEIAGALALVREGDRVLELGAGIGVVGATVALARGPSAVLSFEANPALIPSIEALHAANGLTNVELRHAVLDASPDRPATRPFAVHASYLGSSLGGAGRRVDVPTAGWDDVVGALRPDVLICDIEGGEAELLGRVDLSGIRAAVVEFHPGAYGVAGMRACKRALREAGLEPVKDLSTRTVWAAERG</sequence>
<dbReference type="SUPFAM" id="SSF53335">
    <property type="entry name" value="S-adenosyl-L-methionine-dependent methyltransferases"/>
    <property type="match status" value="1"/>
</dbReference>
<comment type="caution">
    <text evidence="2">The sequence shown here is derived from an EMBL/GenBank/DDBJ whole genome shotgun (WGS) entry which is preliminary data.</text>
</comment>
<dbReference type="GO" id="GO:0008168">
    <property type="term" value="F:methyltransferase activity"/>
    <property type="evidence" value="ECO:0007669"/>
    <property type="project" value="UniProtKB-KW"/>
</dbReference>
<keyword evidence="3" id="KW-1185">Reference proteome</keyword>
<gene>
    <name evidence="2" type="ORF">BCF33_2635</name>
</gene>
<dbReference type="Proteomes" id="UP000238801">
    <property type="component" value="Unassembled WGS sequence"/>
</dbReference>
<evidence type="ECO:0000313" key="2">
    <source>
        <dbReference type="EMBL" id="PRY93751.1"/>
    </source>
</evidence>
<feature type="domain" description="Methyltransferase FkbM" evidence="1">
    <location>
        <begin position="57"/>
        <end position="189"/>
    </location>
</feature>